<feature type="domain" description="Transglycosylase SLT" evidence="1">
    <location>
        <begin position="22"/>
        <end position="138"/>
    </location>
</feature>
<comment type="caution">
    <text evidence="2">The sequence shown here is derived from an EMBL/GenBank/DDBJ whole genome shotgun (WGS) entry which is preliminary data.</text>
</comment>
<dbReference type="Pfam" id="PF01464">
    <property type="entry name" value="SLT"/>
    <property type="match status" value="1"/>
</dbReference>
<evidence type="ECO:0000259" key="1">
    <source>
        <dbReference type="Pfam" id="PF01464"/>
    </source>
</evidence>
<accession>A0ABS3ADH5</accession>
<gene>
    <name evidence="2" type="ORF">IMW75_07945</name>
</gene>
<dbReference type="Proteomes" id="UP000772591">
    <property type="component" value="Unassembled WGS sequence"/>
</dbReference>
<keyword evidence="3" id="KW-1185">Reference proteome</keyword>
<dbReference type="InterPro" id="IPR008258">
    <property type="entry name" value="Transglycosylase_SLT_dom_1"/>
</dbReference>
<evidence type="ECO:0000313" key="2">
    <source>
        <dbReference type="EMBL" id="MBN3965210.1"/>
    </source>
</evidence>
<dbReference type="CDD" id="cd13400">
    <property type="entry name" value="LT_IagB-like"/>
    <property type="match status" value="1"/>
</dbReference>
<name>A0ABS3ADH5_9PSED</name>
<dbReference type="SUPFAM" id="SSF53955">
    <property type="entry name" value="Lysozyme-like"/>
    <property type="match status" value="1"/>
</dbReference>
<dbReference type="Gene3D" id="1.10.530.10">
    <property type="match status" value="1"/>
</dbReference>
<dbReference type="EMBL" id="JADEVO010000008">
    <property type="protein sequence ID" value="MBN3965210.1"/>
    <property type="molecule type" value="Genomic_DNA"/>
</dbReference>
<evidence type="ECO:0000313" key="3">
    <source>
        <dbReference type="Proteomes" id="UP000772591"/>
    </source>
</evidence>
<sequence>MRRQAVVAGLASLLWVGGVLADCWQEAARRHDLEPQLLMAIAQVESGFKVDAINLNRNGSRDIGLMQINSQHLPRLSRRGITETLLLSDPCVAVEAGALILGEFVARHGYNWTAVGAYNAGSSPEREALRLRYARKVWTHYHAWHAHRGSARRM</sequence>
<organism evidence="2 3">
    <name type="scientific">Pseudomonas gregormendelii</name>
    <dbReference type="NCBI Taxonomy" id="1628277"/>
    <lineage>
        <taxon>Bacteria</taxon>
        <taxon>Pseudomonadati</taxon>
        <taxon>Pseudomonadota</taxon>
        <taxon>Gammaproteobacteria</taxon>
        <taxon>Pseudomonadales</taxon>
        <taxon>Pseudomonadaceae</taxon>
        <taxon>Pseudomonas</taxon>
    </lineage>
</organism>
<dbReference type="RefSeq" id="WP_205892285.1">
    <property type="nucleotide sequence ID" value="NZ_JADEVO010000008.1"/>
</dbReference>
<reference evidence="2 3" key="1">
    <citation type="journal article" date="2021" name="Int. J. Syst. Evol. Microbiol.">
        <title>Pseudomonas piscium sp. nov., Pseudomonas pisciculturae sp. nov., Pseudomonas mucoides sp. nov. and Pseudomonas neuropathica sp. nov. isolated from rainbow trout.</title>
        <authorList>
            <person name="Duman M."/>
            <person name="Mulet M."/>
            <person name="Altun S."/>
            <person name="Saticioglu I.B."/>
            <person name="Gomila M."/>
            <person name="Lalucat J."/>
            <person name="Garcia-Valdes E."/>
        </authorList>
    </citation>
    <scope>NUCLEOTIDE SEQUENCE [LARGE SCALE GENOMIC DNA]</scope>
    <source>
        <strain evidence="2 3">LMG 28632</strain>
    </source>
</reference>
<protein>
    <submittedName>
        <fullName evidence="2">Transglycosylase SLT domain-containing protein</fullName>
    </submittedName>
</protein>
<dbReference type="InterPro" id="IPR023346">
    <property type="entry name" value="Lysozyme-like_dom_sf"/>
</dbReference>
<proteinExistence type="predicted"/>